<accession>A0A081CRL9</accession>
<name>A0A081CRL9_9HYPH</name>
<gene>
    <name evidence="1" type="ORF">RRU01S_04_01370</name>
</gene>
<organism evidence="1 2">
    <name type="scientific">Agrobacterium rubi TR3 = NBRC 13261</name>
    <dbReference type="NCBI Taxonomy" id="1368415"/>
    <lineage>
        <taxon>Bacteria</taxon>
        <taxon>Pseudomonadati</taxon>
        <taxon>Pseudomonadota</taxon>
        <taxon>Alphaproteobacteria</taxon>
        <taxon>Hyphomicrobiales</taxon>
        <taxon>Rhizobiaceae</taxon>
        <taxon>Rhizobium/Agrobacterium group</taxon>
        <taxon>Agrobacterium</taxon>
    </lineage>
</organism>
<proteinExistence type="predicted"/>
<dbReference type="Proteomes" id="UP000028701">
    <property type="component" value="Unassembled WGS sequence"/>
</dbReference>
<dbReference type="AlphaFoldDB" id="A0A081CRL9"/>
<dbReference type="EMBL" id="BBJU01000004">
    <property type="protein sequence ID" value="GAK69315.1"/>
    <property type="molecule type" value="Genomic_DNA"/>
</dbReference>
<protein>
    <submittedName>
        <fullName evidence="1">Uncharacterized protein</fullName>
    </submittedName>
</protein>
<comment type="caution">
    <text evidence="1">The sequence shown here is derived from an EMBL/GenBank/DDBJ whole genome shotgun (WGS) entry which is preliminary data.</text>
</comment>
<evidence type="ECO:0000313" key="2">
    <source>
        <dbReference type="Proteomes" id="UP000028701"/>
    </source>
</evidence>
<evidence type="ECO:0000313" key="1">
    <source>
        <dbReference type="EMBL" id="GAK69315.1"/>
    </source>
</evidence>
<dbReference type="RefSeq" id="WP_045228908.1">
    <property type="nucleotide sequence ID" value="NZ_BBJU01000004.1"/>
</dbReference>
<sequence>MTTSINLQGETLKQELATQRDYPTYFYIDPNQFDGDDAASEYASRHHLVDVRFDVLGVAKMAADVLAKMVGHRVTVEQVTETSLLGREYETAYTALLDNPGILSR</sequence>
<reference evidence="1 2" key="1">
    <citation type="submission" date="2014-08" db="EMBL/GenBank/DDBJ databases">
        <title>Whole genome shotgun sequence of Rhizobium rubi NBRC 13261.</title>
        <authorList>
            <person name="Katano-Makiyama Y."/>
            <person name="Hosoyama A."/>
            <person name="Hashimoto M."/>
            <person name="Hosoyama Y."/>
            <person name="Noguchi M."/>
            <person name="Tsuchikane K."/>
            <person name="Uohara A."/>
            <person name="Ohji S."/>
            <person name="Ichikawa N."/>
            <person name="Kimura A."/>
            <person name="Yamazoe A."/>
            <person name="Fujita N."/>
        </authorList>
    </citation>
    <scope>NUCLEOTIDE SEQUENCE [LARGE SCALE GENOMIC DNA]</scope>
    <source>
        <strain evidence="1 2">NBRC 13261</strain>
    </source>
</reference>